<dbReference type="PANTHER" id="PTHR31424:SF6">
    <property type="match status" value="1"/>
</dbReference>
<feature type="region of interest" description="Disordered" evidence="1">
    <location>
        <begin position="238"/>
        <end position="261"/>
    </location>
</feature>
<sequence length="261" mass="29750">MTNVSKPSELDAFRTFDKNLTWHQGLIPQDELWIKILGDHGGGTFKMGFQVLNVENPNSKTNTVVFSLFSAKDTRENLRTATSRFTTEIDELRGKQWRLPDGREMHSRVFAAGDYALLSMWYGISGATAWIACPCSIGIEGKQLEEDFKQYPEIYKYLCGWESDDCHHMWVRAGRMFPHGDHITTSLTERPYYFRLAVCKPVDFDFERFLTDVNEIVEESSESVAAYAELHGVYPSTCDNLKDDEDTDTASEGSMQEPSLP</sequence>
<evidence type="ECO:0000313" key="3">
    <source>
        <dbReference type="Proteomes" id="UP000838412"/>
    </source>
</evidence>
<evidence type="ECO:0000256" key="1">
    <source>
        <dbReference type="SAM" id="MobiDB-lite"/>
    </source>
</evidence>
<dbReference type="PANTHER" id="PTHR31424">
    <property type="entry name" value="PROTEIN CBG23806"/>
    <property type="match status" value="1"/>
</dbReference>
<dbReference type="Proteomes" id="UP000838412">
    <property type="component" value="Chromosome 17"/>
</dbReference>
<dbReference type="OrthoDB" id="6271669at2759"/>
<accession>A0A8K0EH82</accession>
<dbReference type="InterPro" id="IPR009689">
    <property type="entry name" value="DUF1280"/>
</dbReference>
<dbReference type="Pfam" id="PF06918">
    <property type="entry name" value="DUF1280"/>
    <property type="match status" value="1"/>
</dbReference>
<dbReference type="AlphaFoldDB" id="A0A8K0EH82"/>
<dbReference type="EMBL" id="OV696702">
    <property type="protein sequence ID" value="CAH1248767.1"/>
    <property type="molecule type" value="Genomic_DNA"/>
</dbReference>
<gene>
    <name evidence="2" type="primary">Hypp8396</name>
    <name evidence="2" type="ORF">BLAG_LOCUS10072</name>
</gene>
<feature type="compositionally biased region" description="Polar residues" evidence="1">
    <location>
        <begin position="250"/>
        <end position="261"/>
    </location>
</feature>
<keyword evidence="3" id="KW-1185">Reference proteome</keyword>
<evidence type="ECO:0000313" key="2">
    <source>
        <dbReference type="EMBL" id="CAH1248767.1"/>
    </source>
</evidence>
<organism evidence="2 3">
    <name type="scientific">Branchiostoma lanceolatum</name>
    <name type="common">Common lancelet</name>
    <name type="synonym">Amphioxus lanceolatum</name>
    <dbReference type="NCBI Taxonomy" id="7740"/>
    <lineage>
        <taxon>Eukaryota</taxon>
        <taxon>Metazoa</taxon>
        <taxon>Chordata</taxon>
        <taxon>Cephalochordata</taxon>
        <taxon>Leptocardii</taxon>
        <taxon>Amphioxiformes</taxon>
        <taxon>Branchiostomatidae</taxon>
        <taxon>Branchiostoma</taxon>
    </lineage>
</organism>
<protein>
    <submittedName>
        <fullName evidence="2">Hypp8396 protein</fullName>
    </submittedName>
</protein>
<name>A0A8K0EH82_BRALA</name>
<proteinExistence type="predicted"/>
<reference evidence="2" key="1">
    <citation type="submission" date="2022-01" db="EMBL/GenBank/DDBJ databases">
        <authorList>
            <person name="Braso-Vives M."/>
        </authorList>
    </citation>
    <scope>NUCLEOTIDE SEQUENCE</scope>
</reference>